<evidence type="ECO:0000256" key="1">
    <source>
        <dbReference type="SAM" id="MobiDB-lite"/>
    </source>
</evidence>
<gene>
    <name evidence="2" type="ORF">MGWOODY_Smn3139</name>
</gene>
<sequence>MSAIFSKGCDEGHIRRRKRSRQDYPKIAQRWFQYNIVAIRFRAMVTGAGPIHRETPLGVESFGSTGDLGKRGGWKSGLSYA</sequence>
<evidence type="ECO:0000313" key="2">
    <source>
        <dbReference type="EMBL" id="CUS44736.1"/>
    </source>
</evidence>
<feature type="region of interest" description="Disordered" evidence="1">
    <location>
        <begin position="56"/>
        <end position="81"/>
    </location>
</feature>
<dbReference type="AlphaFoldDB" id="A0A170PNW2"/>
<reference evidence="2" key="1">
    <citation type="submission" date="2015-10" db="EMBL/GenBank/DDBJ databases">
        <authorList>
            <person name="Gilbert D.G."/>
        </authorList>
    </citation>
    <scope>NUCLEOTIDE SEQUENCE</scope>
</reference>
<organism evidence="2">
    <name type="scientific">hydrothermal vent metagenome</name>
    <dbReference type="NCBI Taxonomy" id="652676"/>
    <lineage>
        <taxon>unclassified sequences</taxon>
        <taxon>metagenomes</taxon>
        <taxon>ecological metagenomes</taxon>
    </lineage>
</organism>
<protein>
    <submittedName>
        <fullName evidence="2">Uncharacterized protein</fullName>
    </submittedName>
</protein>
<dbReference type="EMBL" id="CZQE01000174">
    <property type="protein sequence ID" value="CUS44736.1"/>
    <property type="molecule type" value="Genomic_DNA"/>
</dbReference>
<name>A0A170PNW2_9ZZZZ</name>
<proteinExistence type="predicted"/>
<accession>A0A170PNW2</accession>
<feature type="region of interest" description="Disordered" evidence="1">
    <location>
        <begin position="1"/>
        <end position="20"/>
    </location>
</feature>